<evidence type="ECO:0000259" key="1">
    <source>
        <dbReference type="Pfam" id="PF01636"/>
    </source>
</evidence>
<dbReference type="InterPro" id="IPR002575">
    <property type="entry name" value="Aminoglycoside_PTrfase"/>
</dbReference>
<feature type="domain" description="Aminoglycoside phosphotransferase" evidence="1">
    <location>
        <begin position="41"/>
        <end position="266"/>
    </location>
</feature>
<dbReference type="CDD" id="cd05154">
    <property type="entry name" value="ACAD10_11_N-like"/>
    <property type="match status" value="1"/>
</dbReference>
<dbReference type="Proteomes" id="UP000744438">
    <property type="component" value="Unassembled WGS sequence"/>
</dbReference>
<proteinExistence type="predicted"/>
<dbReference type="InterPro" id="IPR051678">
    <property type="entry name" value="AGP_Transferase"/>
</dbReference>
<dbReference type="Gene3D" id="3.30.200.20">
    <property type="entry name" value="Phosphorylase Kinase, domain 1"/>
    <property type="match status" value="1"/>
</dbReference>
<comment type="caution">
    <text evidence="2">The sequence shown here is derived from an EMBL/GenBank/DDBJ whole genome shotgun (WGS) entry which is preliminary data.</text>
</comment>
<dbReference type="InterPro" id="IPR041726">
    <property type="entry name" value="ACAD10_11_N"/>
</dbReference>
<reference evidence="2" key="1">
    <citation type="submission" date="2020-10" db="EMBL/GenBank/DDBJ databases">
        <title>Microbiome of the Black Sea water column analyzed by genome centric metagenomics.</title>
        <authorList>
            <person name="Cabello-Yeves P.J."/>
            <person name="Callieri C."/>
            <person name="Picazo A."/>
            <person name="Mehrshad M."/>
            <person name="Haro-Moreno J.M."/>
            <person name="Roda-Garcia J."/>
            <person name="Dzembekova N."/>
            <person name="Slabakova V."/>
            <person name="Slabakova N."/>
            <person name="Moncheva S."/>
            <person name="Rodriguez-Valera F."/>
        </authorList>
    </citation>
    <scope>NUCLEOTIDE SEQUENCE</scope>
    <source>
        <strain evidence="2">BS307-5m-G49</strain>
    </source>
</reference>
<dbReference type="SUPFAM" id="SSF56112">
    <property type="entry name" value="Protein kinase-like (PK-like)"/>
    <property type="match status" value="1"/>
</dbReference>
<accession>A0A937I469</accession>
<sequence>MPVSSEKNFQKKLLIFKSWLETKERYKKQNISIQPHKSSEASGFSNETFSCKILGKNIDEDIVLRIKPTGFQVFPEYDLGLQVEIMKQLKQLKFPVPEILFSEQNEEIIGSEFYVMKYVSGEAPSDNPPYHMDPEGMMGRASPDQIRSVWFGWLENLVSFHKINYEDLELSMIDKRSNESSHLQSDLQYYKSFMEWGMDGEVNAFLEEVLLWLSENLPLNPNPKKLCWGDSRLGNILFENFQVKSLLDWEMATIGDPLCDLAWGLTTDDVSSYGLNIEKLPGSIANDEAIKFWEKNTGYSAENFFYYRILCLFKFSVIMIRVAKKLIHNEIMPLDSDFHVNNHVSNYLRQEFNEKNNN</sequence>
<dbReference type="Pfam" id="PF01636">
    <property type="entry name" value="APH"/>
    <property type="match status" value="1"/>
</dbReference>
<organism evidence="2 3">
    <name type="scientific">SAR86 cluster bacterium</name>
    <dbReference type="NCBI Taxonomy" id="2030880"/>
    <lineage>
        <taxon>Bacteria</taxon>
        <taxon>Pseudomonadati</taxon>
        <taxon>Pseudomonadota</taxon>
        <taxon>Gammaproteobacteria</taxon>
        <taxon>SAR86 cluster</taxon>
    </lineage>
</organism>
<protein>
    <submittedName>
        <fullName evidence="2">Phosphotransferase family protein</fullName>
    </submittedName>
</protein>
<evidence type="ECO:0000313" key="2">
    <source>
        <dbReference type="EMBL" id="MBL6811718.1"/>
    </source>
</evidence>
<dbReference type="InterPro" id="IPR011009">
    <property type="entry name" value="Kinase-like_dom_sf"/>
</dbReference>
<dbReference type="PANTHER" id="PTHR21310">
    <property type="entry name" value="AMINOGLYCOSIDE PHOSPHOTRANSFERASE-RELATED-RELATED"/>
    <property type="match status" value="1"/>
</dbReference>
<gene>
    <name evidence="2" type="ORF">ISQ63_02405</name>
</gene>
<evidence type="ECO:0000313" key="3">
    <source>
        <dbReference type="Proteomes" id="UP000744438"/>
    </source>
</evidence>
<name>A0A937I469_9GAMM</name>
<dbReference type="AlphaFoldDB" id="A0A937I469"/>
<dbReference type="EMBL" id="JADHQC010000009">
    <property type="protein sequence ID" value="MBL6811718.1"/>
    <property type="molecule type" value="Genomic_DNA"/>
</dbReference>
<dbReference type="Gene3D" id="3.90.1200.10">
    <property type="match status" value="1"/>
</dbReference>